<protein>
    <submittedName>
        <fullName evidence="2">Uncharacterized protein</fullName>
    </submittedName>
</protein>
<evidence type="ECO:0000256" key="1">
    <source>
        <dbReference type="SAM" id="MobiDB-lite"/>
    </source>
</evidence>
<organism evidence="2">
    <name type="scientific">Arundo donax</name>
    <name type="common">Giant reed</name>
    <name type="synonym">Donax arundinaceus</name>
    <dbReference type="NCBI Taxonomy" id="35708"/>
    <lineage>
        <taxon>Eukaryota</taxon>
        <taxon>Viridiplantae</taxon>
        <taxon>Streptophyta</taxon>
        <taxon>Embryophyta</taxon>
        <taxon>Tracheophyta</taxon>
        <taxon>Spermatophyta</taxon>
        <taxon>Magnoliopsida</taxon>
        <taxon>Liliopsida</taxon>
        <taxon>Poales</taxon>
        <taxon>Poaceae</taxon>
        <taxon>PACMAD clade</taxon>
        <taxon>Arundinoideae</taxon>
        <taxon>Arundineae</taxon>
        <taxon>Arundo</taxon>
    </lineage>
</organism>
<proteinExistence type="predicted"/>
<feature type="region of interest" description="Disordered" evidence="1">
    <location>
        <begin position="1"/>
        <end position="21"/>
    </location>
</feature>
<accession>A0A0A9BDT4</accession>
<feature type="compositionally biased region" description="Polar residues" evidence="1">
    <location>
        <begin position="8"/>
        <end position="21"/>
    </location>
</feature>
<reference evidence="2" key="2">
    <citation type="journal article" date="2015" name="Data Brief">
        <title>Shoot transcriptome of the giant reed, Arundo donax.</title>
        <authorList>
            <person name="Barrero R.A."/>
            <person name="Guerrero F.D."/>
            <person name="Moolhuijzen P."/>
            <person name="Goolsby J.A."/>
            <person name="Tidwell J."/>
            <person name="Bellgard S.E."/>
            <person name="Bellgard M.I."/>
        </authorList>
    </citation>
    <scope>NUCLEOTIDE SEQUENCE</scope>
    <source>
        <tissue evidence="2">Shoot tissue taken approximately 20 cm above the soil surface</tissue>
    </source>
</reference>
<reference evidence="2" key="1">
    <citation type="submission" date="2014-09" db="EMBL/GenBank/DDBJ databases">
        <authorList>
            <person name="Magalhaes I.L.F."/>
            <person name="Oliveira U."/>
            <person name="Santos F.R."/>
            <person name="Vidigal T.H.D.A."/>
            <person name="Brescovit A.D."/>
            <person name="Santos A.J."/>
        </authorList>
    </citation>
    <scope>NUCLEOTIDE SEQUENCE</scope>
    <source>
        <tissue evidence="2">Shoot tissue taken approximately 20 cm above the soil surface</tissue>
    </source>
</reference>
<dbReference type="AlphaFoldDB" id="A0A0A9BDT4"/>
<dbReference type="EMBL" id="GBRH01237572">
    <property type="protein sequence ID" value="JAD60323.1"/>
    <property type="molecule type" value="Transcribed_RNA"/>
</dbReference>
<name>A0A0A9BDT4_ARUDO</name>
<evidence type="ECO:0000313" key="2">
    <source>
        <dbReference type="EMBL" id="JAD60323.1"/>
    </source>
</evidence>
<sequence length="21" mass="2319">MLNHGNKKTTAASQHKGQGFY</sequence>